<name>W1NZY6_AMBTC</name>
<dbReference type="HOGENOM" id="CLU_2389110_0_0_1"/>
<keyword evidence="2" id="KW-1185">Reference proteome</keyword>
<evidence type="ECO:0000313" key="2">
    <source>
        <dbReference type="Proteomes" id="UP000017836"/>
    </source>
</evidence>
<dbReference type="Proteomes" id="UP000017836">
    <property type="component" value="Unassembled WGS sequence"/>
</dbReference>
<gene>
    <name evidence="1" type="ORF">AMTR_s00002p00049830</name>
</gene>
<dbReference type="Gramene" id="ERN00944">
    <property type="protein sequence ID" value="ERN00944"/>
    <property type="gene ID" value="AMTR_s00002p00049830"/>
</dbReference>
<proteinExistence type="predicted"/>
<reference evidence="2" key="1">
    <citation type="journal article" date="2013" name="Science">
        <title>The Amborella genome and the evolution of flowering plants.</title>
        <authorList>
            <consortium name="Amborella Genome Project"/>
        </authorList>
    </citation>
    <scope>NUCLEOTIDE SEQUENCE [LARGE SCALE GENOMIC DNA]</scope>
</reference>
<dbReference type="EMBL" id="KI394767">
    <property type="protein sequence ID" value="ERN00944.1"/>
    <property type="molecule type" value="Genomic_DNA"/>
</dbReference>
<protein>
    <submittedName>
        <fullName evidence="1">Uncharacterized protein</fullName>
    </submittedName>
</protein>
<accession>W1NZY6</accession>
<sequence length="94" mass="9935">MEEGEQQDGDCGCLVVGCGVGEMKVAEVVESGEEQGRGRLLMIGSNRVIEVEQKWKGGSRCMGTRGTGKEEDLVAMVKEEEMAATQVVIAGNGS</sequence>
<dbReference type="AlphaFoldDB" id="W1NZY6"/>
<organism evidence="1 2">
    <name type="scientific">Amborella trichopoda</name>
    <dbReference type="NCBI Taxonomy" id="13333"/>
    <lineage>
        <taxon>Eukaryota</taxon>
        <taxon>Viridiplantae</taxon>
        <taxon>Streptophyta</taxon>
        <taxon>Embryophyta</taxon>
        <taxon>Tracheophyta</taxon>
        <taxon>Spermatophyta</taxon>
        <taxon>Magnoliopsida</taxon>
        <taxon>Amborellales</taxon>
        <taxon>Amborellaceae</taxon>
        <taxon>Amborella</taxon>
    </lineage>
</organism>
<evidence type="ECO:0000313" key="1">
    <source>
        <dbReference type="EMBL" id="ERN00944.1"/>
    </source>
</evidence>